<name>A0A2T7ATE8_9ENTR</name>
<keyword evidence="3" id="KW-1134">Transmembrane beta strand</keyword>
<dbReference type="GO" id="GO:0009279">
    <property type="term" value="C:cell outer membrane"/>
    <property type="evidence" value="ECO:0007669"/>
    <property type="project" value="UniProtKB-SubCell"/>
</dbReference>
<dbReference type="Gene3D" id="1.20.1600.10">
    <property type="entry name" value="Outer membrane efflux proteins (OEP)"/>
    <property type="match status" value="1"/>
</dbReference>
<dbReference type="InterPro" id="IPR003423">
    <property type="entry name" value="OMP_efflux"/>
</dbReference>
<evidence type="ECO:0000256" key="4">
    <source>
        <dbReference type="SAM" id="Coils"/>
    </source>
</evidence>
<dbReference type="Pfam" id="PF02321">
    <property type="entry name" value="OEP"/>
    <property type="match status" value="2"/>
</dbReference>
<reference evidence="6 7" key="1">
    <citation type="submission" date="2016-12" db="EMBL/GenBank/DDBJ databases">
        <title>Analysis of the Molecular Diversity Among Cronobacter Species Isolated from Filth Flies Using a Pan Genomic DNA Microarray.</title>
        <authorList>
            <person name="Pava-Ripoll M."/>
            <person name="Tall B."/>
            <person name="Farber J."/>
            <person name="Fanning S."/>
            <person name="Lehner A."/>
            <person name="Stephan R."/>
            <person name="Pagotto F."/>
            <person name="Iverson C."/>
            <person name="Ziobro G."/>
            <person name="Miller A."/>
            <person name="Pearson R."/>
            <person name="Yan Q."/>
            <person name="Kim M."/>
            <person name="Jeong S."/>
            <person name="Park J."/>
            <person name="Jun S."/>
            <person name="Choi H."/>
            <person name="Chung T."/>
            <person name="Yoo Y."/>
            <person name="Park E."/>
            <person name="Hwang S."/>
            <person name="Lee B."/>
            <person name="Sathyamoorthy V."/>
            <person name="Carter L."/>
            <person name="Mammel M."/>
            <person name="Jackson S."/>
            <person name="Kothary M."/>
            <person name="Patel I."/>
            <person name="Grim C."/>
            <person name="Gopinath G."/>
            <person name="Gangiredla J."/>
            <person name="Chase H."/>
        </authorList>
    </citation>
    <scope>NUCLEOTIDE SEQUENCE [LARGE SCALE GENOMIC DNA]</scope>
    <source>
        <strain evidence="6 7">MOD1-Md1s</strain>
    </source>
</reference>
<feature type="signal peptide" evidence="3">
    <location>
        <begin position="1"/>
        <end position="19"/>
    </location>
</feature>
<keyword evidence="8" id="KW-1185">Reference proteome</keyword>
<feature type="chain" id="PRO_5015375607" evidence="3">
    <location>
        <begin position="20"/>
        <end position="474"/>
    </location>
</feature>
<keyword evidence="3" id="KW-0812">Transmembrane</keyword>
<evidence type="ECO:0000313" key="7">
    <source>
        <dbReference type="Proteomes" id="UP000244378"/>
    </source>
</evidence>
<evidence type="ECO:0000256" key="1">
    <source>
        <dbReference type="ARBA" id="ARBA00004459"/>
    </source>
</evidence>
<dbReference type="NCBIfam" id="TIGR01845">
    <property type="entry name" value="outer_NodT"/>
    <property type="match status" value="1"/>
</dbReference>
<dbReference type="PANTHER" id="PTHR30203:SF30">
    <property type="entry name" value="OUTER MEMBRANE PROTEIN-RELATED"/>
    <property type="match status" value="1"/>
</dbReference>
<dbReference type="AlphaFoldDB" id="A0A2T7ATE8"/>
<dbReference type="RefSeq" id="WP_075193194.1">
    <property type="nucleotide sequence ID" value="NZ_JADKNN010000064.1"/>
</dbReference>
<evidence type="ECO:0000256" key="3">
    <source>
        <dbReference type="RuleBase" id="RU362097"/>
    </source>
</evidence>
<dbReference type="EMBL" id="WAGD01000007">
    <property type="protein sequence ID" value="KAB0885717.1"/>
    <property type="molecule type" value="Genomic_DNA"/>
</dbReference>
<dbReference type="Proteomes" id="UP000244378">
    <property type="component" value="Unassembled WGS sequence"/>
</dbReference>
<reference evidence="5 8" key="2">
    <citation type="submission" date="2019-08" db="EMBL/GenBank/DDBJ databases">
        <title>Prevalence, distribution, and phylogeny of type two toxin-antitoxin genes possessed by Cronobacter species where C. sakazakii homologs follow sequence type lineages.</title>
        <authorList>
            <person name="Finkelstein S."/>
            <person name="Negrete F."/>
            <person name="Jang H."/>
            <person name="Gopinath G.R."/>
            <person name="Tall B.D."/>
        </authorList>
    </citation>
    <scope>NUCLEOTIDE SEQUENCE [LARGE SCALE GENOMIC DNA]</scope>
    <source>
        <strain evidence="5 8">MOD1_GK1257</strain>
    </source>
</reference>
<evidence type="ECO:0000313" key="8">
    <source>
        <dbReference type="Proteomes" id="UP000469927"/>
    </source>
</evidence>
<comment type="subcellular location">
    <subcellularLocation>
        <location evidence="1 3">Cell outer membrane</location>
        <topology evidence="1 3">Lipid-anchor</topology>
    </subcellularLocation>
</comment>
<keyword evidence="3" id="KW-0564">Palmitate</keyword>
<evidence type="ECO:0000313" key="6">
    <source>
        <dbReference type="EMBL" id="PUX14796.1"/>
    </source>
</evidence>
<organism evidence="6 7">
    <name type="scientific">Cronobacter muytjensii</name>
    <dbReference type="NCBI Taxonomy" id="413501"/>
    <lineage>
        <taxon>Bacteria</taxon>
        <taxon>Pseudomonadati</taxon>
        <taxon>Pseudomonadota</taxon>
        <taxon>Gammaproteobacteria</taxon>
        <taxon>Enterobacterales</taxon>
        <taxon>Enterobacteriaceae</taxon>
        <taxon>Cronobacter</taxon>
    </lineage>
</organism>
<gene>
    <name evidence="6" type="ORF">AUN14_10560</name>
    <name evidence="5" type="ORF">FZI19_02310</name>
</gene>
<dbReference type="PANTHER" id="PTHR30203">
    <property type="entry name" value="OUTER MEMBRANE CATION EFFLUX PROTEIN"/>
    <property type="match status" value="1"/>
</dbReference>
<dbReference type="SUPFAM" id="SSF56954">
    <property type="entry name" value="Outer membrane efflux proteins (OEP)"/>
    <property type="match status" value="1"/>
</dbReference>
<keyword evidence="3" id="KW-0472">Membrane</keyword>
<evidence type="ECO:0000256" key="2">
    <source>
        <dbReference type="ARBA" id="ARBA00007613"/>
    </source>
</evidence>
<feature type="coiled-coil region" evidence="4">
    <location>
        <begin position="212"/>
        <end position="239"/>
    </location>
</feature>
<accession>A0A2T7ATE8</accession>
<proteinExistence type="inferred from homology"/>
<dbReference type="EMBL" id="MSAE01000019">
    <property type="protein sequence ID" value="PUX14796.1"/>
    <property type="molecule type" value="Genomic_DNA"/>
</dbReference>
<comment type="similarity">
    <text evidence="2 3">Belongs to the outer membrane factor (OMF) (TC 1.B.17) family.</text>
</comment>
<dbReference type="OrthoDB" id="9770517at2"/>
<sequence>MRRSLALLTAALLLAGCHSGDVGQARPSLIIPPAWRAAVGPSSPVEGFWWRNFHDSALNRYVDQALRYNSDVLLARERVNQYQAQVQAALGDRFPTLDVGFSAGRSRSQSAATGLPVYGNLYKGSLNASYNVDIWGEYRSAADAARANLEAQKAAAAAANLTVASQVASGYITLLALDEQLRVTRSTLAAREDALKLAKRQYETGYSSRLELMQSESELRATRAQIPQLQHQITQQENALSILIGQNPGTIARGGEFDALSPLAIASPLPSSLLNRRPDIVQAERTLVASDAQLAVARARLLPGINLTASGSLQENTLPELLANPLRLWSVGASVLAPLLNREALNAQVDVTTSQKNQALYSYESTVRNAFREVNDSLDAVQRFSEQLAELQAQEQAAQETLRIAHNRYQNGYSSYLDELDARRTLFSTQLNVVQVKNNLLLAQVDLYRALGGGWPGAAAPGEKPDYAAYNTHP</sequence>
<protein>
    <submittedName>
        <fullName evidence="5 6">Transporter</fullName>
    </submittedName>
</protein>
<keyword evidence="3" id="KW-0449">Lipoprotein</keyword>
<dbReference type="InterPro" id="IPR010131">
    <property type="entry name" value="MdtP/NodT-like"/>
</dbReference>
<comment type="caution">
    <text evidence="6">The sequence shown here is derived from an EMBL/GenBank/DDBJ whole genome shotgun (WGS) entry which is preliminary data.</text>
</comment>
<dbReference type="Gene3D" id="2.20.200.10">
    <property type="entry name" value="Outer membrane efflux proteins (OEP)"/>
    <property type="match status" value="1"/>
</dbReference>
<dbReference type="Proteomes" id="UP000469927">
    <property type="component" value="Unassembled WGS sequence"/>
</dbReference>
<dbReference type="GO" id="GO:0015562">
    <property type="term" value="F:efflux transmembrane transporter activity"/>
    <property type="evidence" value="ECO:0007669"/>
    <property type="project" value="InterPro"/>
</dbReference>
<dbReference type="PROSITE" id="PS51257">
    <property type="entry name" value="PROKAR_LIPOPROTEIN"/>
    <property type="match status" value="1"/>
</dbReference>
<keyword evidence="4" id="KW-0175">Coiled coil</keyword>
<evidence type="ECO:0000313" key="5">
    <source>
        <dbReference type="EMBL" id="KAB0885717.1"/>
    </source>
</evidence>
<keyword evidence="3" id="KW-0732">Signal</keyword>
<feature type="coiled-coil region" evidence="4">
    <location>
        <begin position="374"/>
        <end position="408"/>
    </location>
</feature>